<evidence type="ECO:0000313" key="3">
    <source>
        <dbReference type="Proteomes" id="UP000001784"/>
    </source>
</evidence>
<proteinExistence type="predicted"/>
<reference evidence="2 3" key="1">
    <citation type="submission" date="2006-10" db="EMBL/GenBank/DDBJ databases">
        <title>Complete sequence of Syntrophobacter fumaroxidans MPOB.</title>
        <authorList>
            <consortium name="US DOE Joint Genome Institute"/>
            <person name="Copeland A."/>
            <person name="Lucas S."/>
            <person name="Lapidus A."/>
            <person name="Barry K."/>
            <person name="Detter J.C."/>
            <person name="Glavina del Rio T."/>
            <person name="Hammon N."/>
            <person name="Israni S."/>
            <person name="Pitluck S."/>
            <person name="Goltsman E.G."/>
            <person name="Martinez M."/>
            <person name="Schmutz J."/>
            <person name="Larimer F."/>
            <person name="Land M."/>
            <person name="Hauser L."/>
            <person name="Kyrpides N."/>
            <person name="Kim E."/>
            <person name="Boone D.R."/>
            <person name="Brockman F."/>
            <person name="Culley D."/>
            <person name="Ferry J."/>
            <person name="Gunsalus R."/>
            <person name="McInerney M.J."/>
            <person name="Morrison M."/>
            <person name="Plugge C."/>
            <person name="Rohlin L."/>
            <person name="Scholten J."/>
            <person name="Sieber J."/>
            <person name="Stams A.J.M."/>
            <person name="Worm P."/>
            <person name="Henstra A.M."/>
            <person name="Richardson P."/>
        </authorList>
    </citation>
    <scope>NUCLEOTIDE SEQUENCE [LARGE SCALE GENOMIC DNA]</scope>
    <source>
        <strain evidence="3">DSM 10017 / MPOB</strain>
    </source>
</reference>
<organism evidence="2 3">
    <name type="scientific">Syntrophobacter fumaroxidans (strain DSM 10017 / MPOB)</name>
    <dbReference type="NCBI Taxonomy" id="335543"/>
    <lineage>
        <taxon>Bacteria</taxon>
        <taxon>Pseudomonadati</taxon>
        <taxon>Thermodesulfobacteriota</taxon>
        <taxon>Syntrophobacteria</taxon>
        <taxon>Syntrophobacterales</taxon>
        <taxon>Syntrophobacteraceae</taxon>
        <taxon>Syntrophobacter</taxon>
    </lineage>
</organism>
<feature type="signal peptide" evidence="1">
    <location>
        <begin position="1"/>
        <end position="17"/>
    </location>
</feature>
<gene>
    <name evidence="2" type="ordered locus">Sfum_1362</name>
</gene>
<keyword evidence="1" id="KW-0732">Signal</keyword>
<name>A0LI01_SYNFM</name>
<protein>
    <recommendedName>
        <fullName evidence="4">DUF306 domain-containing protein</fullName>
    </recommendedName>
</protein>
<dbReference type="KEGG" id="sfu:Sfum_1362"/>
<evidence type="ECO:0000313" key="2">
    <source>
        <dbReference type="EMBL" id="ABK17053.1"/>
    </source>
</evidence>
<dbReference type="EMBL" id="CP000478">
    <property type="protein sequence ID" value="ABK17053.1"/>
    <property type="molecule type" value="Genomic_DNA"/>
</dbReference>
<dbReference type="HOGENOM" id="CLU_2221913_0_0_7"/>
<feature type="chain" id="PRO_5002627241" description="DUF306 domain-containing protein" evidence="1">
    <location>
        <begin position="18"/>
        <end position="106"/>
    </location>
</feature>
<keyword evidence="3" id="KW-1185">Reference proteome</keyword>
<dbReference type="Proteomes" id="UP000001784">
    <property type="component" value="Chromosome"/>
</dbReference>
<evidence type="ECO:0000256" key="1">
    <source>
        <dbReference type="SAM" id="SignalP"/>
    </source>
</evidence>
<dbReference type="RefSeq" id="WP_011698224.1">
    <property type="nucleotide sequence ID" value="NC_008554.1"/>
</dbReference>
<dbReference type="PROSITE" id="PS51257">
    <property type="entry name" value="PROKAR_LIPOPROTEIN"/>
    <property type="match status" value="1"/>
</dbReference>
<evidence type="ECO:0008006" key="4">
    <source>
        <dbReference type="Google" id="ProtNLM"/>
    </source>
</evidence>
<dbReference type="InParanoid" id="A0LI01"/>
<sequence length="106" mass="11046" precursor="true">MKTVRILIALSVLCALASCSLKQGWDLAGKWQKIEGAETVEFTAKGTVVLVSGETSVTAPYTVLDAKHLQLNLGGLGTVVVGAEVAGDTLTLTDAKGQAVKYKKAK</sequence>
<accession>A0LI01</accession>
<dbReference type="AlphaFoldDB" id="A0LI01"/>